<reference evidence="2 3" key="1">
    <citation type="submission" date="2015-09" db="EMBL/GenBank/DDBJ databases">
        <title>Sorangium comparison.</title>
        <authorList>
            <person name="Zaburannyi N."/>
            <person name="Bunk B."/>
            <person name="Overmann J."/>
            <person name="Mueller R."/>
        </authorList>
    </citation>
    <scope>NUCLEOTIDE SEQUENCE [LARGE SCALE GENOMIC DNA]</scope>
    <source>
        <strain evidence="2 3">So ceGT47</strain>
    </source>
</reference>
<name>A0A4P2Q5A0_SORCE</name>
<dbReference type="AlphaFoldDB" id="A0A4P2Q5A0"/>
<sequence>MEEDLAEDAGATAEDDEALVDDPVVARHIERALSPYRGLLPAEALEAMDDLLFVVLTTHPEVRPMVDRLRRAARVERSGTRASPARGRAVDGATQPGDARDRATGAGGRRRAPAGGSS</sequence>
<organism evidence="2 3">
    <name type="scientific">Sorangium cellulosum</name>
    <name type="common">Polyangium cellulosum</name>
    <dbReference type="NCBI Taxonomy" id="56"/>
    <lineage>
        <taxon>Bacteria</taxon>
        <taxon>Pseudomonadati</taxon>
        <taxon>Myxococcota</taxon>
        <taxon>Polyangia</taxon>
        <taxon>Polyangiales</taxon>
        <taxon>Polyangiaceae</taxon>
        <taxon>Sorangium</taxon>
    </lineage>
</organism>
<dbReference type="EMBL" id="CP012670">
    <property type="protein sequence ID" value="AUX24133.1"/>
    <property type="molecule type" value="Genomic_DNA"/>
</dbReference>
<feature type="compositionally biased region" description="Acidic residues" evidence="1">
    <location>
        <begin position="1"/>
        <end position="20"/>
    </location>
</feature>
<protein>
    <submittedName>
        <fullName evidence="2">Uncharacterized protein</fullName>
    </submittedName>
</protein>
<gene>
    <name evidence="2" type="ORF">SOCEGT47_046690</name>
</gene>
<proteinExistence type="predicted"/>
<evidence type="ECO:0000313" key="2">
    <source>
        <dbReference type="EMBL" id="AUX24133.1"/>
    </source>
</evidence>
<dbReference type="RefSeq" id="WP_129349806.1">
    <property type="nucleotide sequence ID" value="NZ_CP012670.1"/>
</dbReference>
<feature type="region of interest" description="Disordered" evidence="1">
    <location>
        <begin position="1"/>
        <end position="21"/>
    </location>
</feature>
<evidence type="ECO:0000256" key="1">
    <source>
        <dbReference type="SAM" id="MobiDB-lite"/>
    </source>
</evidence>
<dbReference type="OrthoDB" id="9978959at2"/>
<evidence type="ECO:0000313" key="3">
    <source>
        <dbReference type="Proteomes" id="UP000295781"/>
    </source>
</evidence>
<feature type="region of interest" description="Disordered" evidence="1">
    <location>
        <begin position="72"/>
        <end position="118"/>
    </location>
</feature>
<dbReference type="Proteomes" id="UP000295781">
    <property type="component" value="Chromosome"/>
</dbReference>
<accession>A0A4P2Q5A0</accession>